<keyword evidence="4" id="KW-1185">Reference proteome</keyword>
<reference evidence="3 4" key="1">
    <citation type="submission" date="2018-12" db="EMBL/GenBank/DDBJ databases">
        <title>Amycolatopsis eburnea sp. nov. actinomycete associate with arbuscular mycorrhiza fungal spore.</title>
        <authorList>
            <person name="Lumyong S."/>
            <person name="Chaiya L."/>
        </authorList>
    </citation>
    <scope>NUCLEOTIDE SEQUENCE [LARGE SCALE GENOMIC DNA]</scope>
    <source>
        <strain evidence="3 4">GLM-1</strain>
    </source>
</reference>
<dbReference type="OrthoDB" id="9798201at2"/>
<accession>A0A3R9KF52</accession>
<sequence length="144" mass="16008">MGTMAHANLDFDNVAVSVTDLDRSLEWYERVLGFKVLYRTFSTAVNAELVVIHRDGARIELLLQDGARRNPDADIVPGPHLKTSGVKAIVFRTDDLEGITEYLESCNVTFDWKVRTLSADGLRSTMIRDPDGVLINVLSYPPSA</sequence>
<proteinExistence type="predicted"/>
<dbReference type="Pfam" id="PF00903">
    <property type="entry name" value="Glyoxalase"/>
    <property type="match status" value="1"/>
</dbReference>
<evidence type="ECO:0000259" key="2">
    <source>
        <dbReference type="PROSITE" id="PS51819"/>
    </source>
</evidence>
<evidence type="ECO:0000313" key="4">
    <source>
        <dbReference type="Proteomes" id="UP000267081"/>
    </source>
</evidence>
<dbReference type="EMBL" id="RSEC01000060">
    <property type="protein sequence ID" value="RSD10232.1"/>
    <property type="molecule type" value="Genomic_DNA"/>
</dbReference>
<name>A0A3R9KF52_9PSEU</name>
<keyword evidence="1" id="KW-0479">Metal-binding</keyword>
<dbReference type="InterPro" id="IPR051785">
    <property type="entry name" value="MMCE/EMCE_epimerase"/>
</dbReference>
<dbReference type="SUPFAM" id="SSF54593">
    <property type="entry name" value="Glyoxalase/Bleomycin resistance protein/Dihydroxybiphenyl dioxygenase"/>
    <property type="match status" value="1"/>
</dbReference>
<dbReference type="GO" id="GO:0046491">
    <property type="term" value="P:L-methylmalonyl-CoA metabolic process"/>
    <property type="evidence" value="ECO:0007669"/>
    <property type="project" value="TreeGrafter"/>
</dbReference>
<evidence type="ECO:0000256" key="1">
    <source>
        <dbReference type="ARBA" id="ARBA00022723"/>
    </source>
</evidence>
<dbReference type="InterPro" id="IPR029068">
    <property type="entry name" value="Glyas_Bleomycin-R_OHBP_Dase"/>
</dbReference>
<dbReference type="Gene3D" id="3.10.180.10">
    <property type="entry name" value="2,3-Dihydroxybiphenyl 1,2-Dioxygenase, domain 1"/>
    <property type="match status" value="1"/>
</dbReference>
<dbReference type="GO" id="GO:0004493">
    <property type="term" value="F:methylmalonyl-CoA epimerase activity"/>
    <property type="evidence" value="ECO:0007669"/>
    <property type="project" value="TreeGrafter"/>
</dbReference>
<protein>
    <submittedName>
        <fullName evidence="3">VOC family protein</fullName>
    </submittedName>
</protein>
<dbReference type="GO" id="GO:0046872">
    <property type="term" value="F:metal ion binding"/>
    <property type="evidence" value="ECO:0007669"/>
    <property type="project" value="UniProtKB-KW"/>
</dbReference>
<organism evidence="3 4">
    <name type="scientific">Amycolatopsis eburnea</name>
    <dbReference type="NCBI Taxonomy" id="2267691"/>
    <lineage>
        <taxon>Bacteria</taxon>
        <taxon>Bacillati</taxon>
        <taxon>Actinomycetota</taxon>
        <taxon>Actinomycetes</taxon>
        <taxon>Pseudonocardiales</taxon>
        <taxon>Pseudonocardiaceae</taxon>
        <taxon>Amycolatopsis</taxon>
    </lineage>
</organism>
<comment type="caution">
    <text evidence="3">The sequence shown here is derived from an EMBL/GenBank/DDBJ whole genome shotgun (WGS) entry which is preliminary data.</text>
</comment>
<dbReference type="PROSITE" id="PS51819">
    <property type="entry name" value="VOC"/>
    <property type="match status" value="1"/>
</dbReference>
<dbReference type="PANTHER" id="PTHR43048">
    <property type="entry name" value="METHYLMALONYL-COA EPIMERASE"/>
    <property type="match status" value="1"/>
</dbReference>
<evidence type="ECO:0000313" key="3">
    <source>
        <dbReference type="EMBL" id="RSD10232.1"/>
    </source>
</evidence>
<feature type="domain" description="VOC" evidence="2">
    <location>
        <begin position="10"/>
        <end position="140"/>
    </location>
</feature>
<gene>
    <name evidence="3" type="ORF">EIY87_35665</name>
</gene>
<dbReference type="AlphaFoldDB" id="A0A3R9KF52"/>
<dbReference type="Proteomes" id="UP000267081">
    <property type="component" value="Unassembled WGS sequence"/>
</dbReference>
<dbReference type="InterPro" id="IPR004360">
    <property type="entry name" value="Glyas_Fos-R_dOase_dom"/>
</dbReference>
<dbReference type="PANTHER" id="PTHR43048:SF3">
    <property type="entry name" value="METHYLMALONYL-COA EPIMERASE, MITOCHONDRIAL"/>
    <property type="match status" value="1"/>
</dbReference>
<dbReference type="InterPro" id="IPR037523">
    <property type="entry name" value="VOC_core"/>
</dbReference>